<feature type="region of interest" description="Disordered" evidence="1">
    <location>
        <begin position="1"/>
        <end position="127"/>
    </location>
</feature>
<gene>
    <name evidence="2" type="ORF">TW71_01240</name>
</gene>
<reference evidence="2" key="1">
    <citation type="journal article" date="2015" name="BMC Genomics">
        <title>Genome mining reveals unlocked bioactive potential of marine Gram-negative bacteria.</title>
        <authorList>
            <person name="Machado H."/>
            <person name="Sonnenschein E.C."/>
            <person name="Melchiorsen J."/>
            <person name="Gram L."/>
        </authorList>
    </citation>
    <scope>NUCLEOTIDE SEQUENCE</scope>
    <source>
        <strain evidence="2">S2052</strain>
    </source>
</reference>
<comment type="caution">
    <text evidence="2">The sequence shown here is derived from an EMBL/GenBank/DDBJ whole genome shotgun (WGS) entry which is preliminary data.</text>
</comment>
<evidence type="ECO:0000256" key="1">
    <source>
        <dbReference type="SAM" id="MobiDB-lite"/>
    </source>
</evidence>
<evidence type="ECO:0000313" key="2">
    <source>
        <dbReference type="EMBL" id="KJY77684.1"/>
    </source>
</evidence>
<feature type="compositionally biased region" description="Acidic residues" evidence="1">
    <location>
        <begin position="40"/>
        <end position="71"/>
    </location>
</feature>
<dbReference type="AlphaFoldDB" id="A0A837GC76"/>
<organism evidence="2">
    <name type="scientific">Vibrio coralliilyticus</name>
    <dbReference type="NCBI Taxonomy" id="190893"/>
    <lineage>
        <taxon>Bacteria</taxon>
        <taxon>Pseudomonadati</taxon>
        <taxon>Pseudomonadota</taxon>
        <taxon>Gammaproteobacteria</taxon>
        <taxon>Vibrionales</taxon>
        <taxon>Vibrionaceae</taxon>
        <taxon>Vibrio</taxon>
    </lineage>
</organism>
<sequence>MIGLSGCSDSGELPQSEADGGTQDTSSGTDENQDNNSIQDNDENQDAEADEPSSEQGGEDSETSDSEDNSESGDSGSDLENPDAEQGDNESSGSGPDDPTDASTLYYQFTRPPLPPNSAPHLQRQNQELSGRPFQIEIYTLDDDLKLQEVTAEVSWNAVSEDCNGEPCYAINSDGRLVAGAKGKFSAQAEYNGLLTSVIQFETPRQLETCGVEGNTDQINLTEDCLHIIVGSSGQADGKWFTEPPRVMVMHYMWYSSDNTMYNSGYTHSGFTVDGGSGSNTFALMRNDGYDQNVKDSGKSVDQGQFGQHDRYCADLAMINFNGRTNWRKPKLKELTELTSMSIGSTYGWPVYNFYSSGMAHIRSESKGGLHYISVNVLTGQELSLLPEKRTYATCVSEPE</sequence>
<feature type="compositionally biased region" description="Polar residues" evidence="1">
    <location>
        <begin position="22"/>
        <end position="38"/>
    </location>
</feature>
<dbReference type="RefSeq" id="WP_045984714.1">
    <property type="nucleotide sequence ID" value="NZ_CP063051.1"/>
</dbReference>
<name>A0A837GC76_9VIBR</name>
<protein>
    <submittedName>
        <fullName evidence="2">Uncharacterized protein</fullName>
    </submittedName>
</protein>
<dbReference type="EMBL" id="JXXR01000001">
    <property type="protein sequence ID" value="KJY77684.1"/>
    <property type="molecule type" value="Genomic_DNA"/>
</dbReference>
<accession>A0A837GC76</accession>
<proteinExistence type="predicted"/>